<feature type="binding site" evidence="9">
    <location>
        <position position="161"/>
    </location>
    <ligand>
        <name>substrate</name>
    </ligand>
</feature>
<comment type="function">
    <text evidence="9">Catalyzes the ATP-dependent phosphorylation of N-acetyl-L-glutamate.</text>
</comment>
<evidence type="ECO:0000256" key="5">
    <source>
        <dbReference type="ARBA" id="ARBA00022741"/>
    </source>
</evidence>
<dbReference type="Gene3D" id="3.40.1160.10">
    <property type="entry name" value="Acetylglutamate kinase-like"/>
    <property type="match status" value="1"/>
</dbReference>
<comment type="similarity">
    <text evidence="9">Belongs to the acetylglutamate kinase family. ArgB subfamily.</text>
</comment>
<feature type="site" description="Transition state stabilizer" evidence="9">
    <location>
        <position position="227"/>
    </location>
</feature>
<dbReference type="GO" id="GO:0005524">
    <property type="term" value="F:ATP binding"/>
    <property type="evidence" value="ECO:0007669"/>
    <property type="project" value="UniProtKB-UniRule"/>
</dbReference>
<feature type="site" description="Transition state stabilizer" evidence="9">
    <location>
        <position position="10"/>
    </location>
</feature>
<dbReference type="PANTHER" id="PTHR23342">
    <property type="entry name" value="N-ACETYLGLUTAMATE SYNTHASE"/>
    <property type="match status" value="1"/>
</dbReference>
<reference evidence="11 12" key="1">
    <citation type="submission" date="2017-10" db="EMBL/GenBank/DDBJ databases">
        <title>Paenichitinophaga pekingensis gen. nov., sp. nov., isolated from activated sludge.</title>
        <authorList>
            <person name="Jin D."/>
            <person name="Kong X."/>
            <person name="Deng Y."/>
            <person name="Bai Z."/>
        </authorList>
    </citation>
    <scope>NUCLEOTIDE SEQUENCE [LARGE SCALE GENOMIC DNA]</scope>
    <source>
        <strain evidence="11 12">13</strain>
    </source>
</reference>
<keyword evidence="12" id="KW-1185">Reference proteome</keyword>
<keyword evidence="4 9" id="KW-0808">Transferase</keyword>
<evidence type="ECO:0000256" key="8">
    <source>
        <dbReference type="ARBA" id="ARBA00048141"/>
    </source>
</evidence>
<comment type="subcellular location">
    <subcellularLocation>
        <location evidence="9">Cytoplasm</location>
    </subcellularLocation>
</comment>
<dbReference type="InterPro" id="IPR036393">
    <property type="entry name" value="AceGlu_kinase-like_sf"/>
</dbReference>
<keyword evidence="3 9" id="KW-0028">Amino-acid biosynthesis</keyword>
<dbReference type="Proteomes" id="UP000220133">
    <property type="component" value="Chromosome"/>
</dbReference>
<dbReference type="GO" id="GO:0005737">
    <property type="term" value="C:cytoplasm"/>
    <property type="evidence" value="ECO:0007669"/>
    <property type="project" value="UniProtKB-SubCell"/>
</dbReference>
<keyword evidence="2 9" id="KW-0055">Arginine biosynthesis</keyword>
<dbReference type="GO" id="GO:0042450">
    <property type="term" value="P:L-arginine biosynthetic process via ornithine"/>
    <property type="evidence" value="ECO:0007669"/>
    <property type="project" value="UniProtKB-UniRule"/>
</dbReference>
<accession>A0A291R009</accession>
<evidence type="ECO:0000256" key="4">
    <source>
        <dbReference type="ARBA" id="ARBA00022679"/>
    </source>
</evidence>
<keyword evidence="5 9" id="KW-0547">Nucleotide-binding</keyword>
<dbReference type="UniPathway" id="UPA00068">
    <property type="reaction ID" value="UER00107"/>
</dbReference>
<name>A0A291R009_9BACT</name>
<dbReference type="CDD" id="cd04238">
    <property type="entry name" value="AAK_NAGK-like"/>
    <property type="match status" value="1"/>
</dbReference>
<evidence type="ECO:0000259" key="10">
    <source>
        <dbReference type="Pfam" id="PF00696"/>
    </source>
</evidence>
<evidence type="ECO:0000256" key="6">
    <source>
        <dbReference type="ARBA" id="ARBA00022777"/>
    </source>
</evidence>
<dbReference type="NCBIfam" id="TIGR00761">
    <property type="entry name" value="argB"/>
    <property type="match status" value="1"/>
</dbReference>
<feature type="binding site" evidence="9">
    <location>
        <begin position="42"/>
        <end position="43"/>
    </location>
    <ligand>
        <name>substrate</name>
    </ligand>
</feature>
<evidence type="ECO:0000256" key="1">
    <source>
        <dbReference type="ARBA" id="ARBA00004828"/>
    </source>
</evidence>
<proteinExistence type="inferred from homology"/>
<feature type="domain" description="Aspartate/glutamate/uridylate kinase" evidence="10">
    <location>
        <begin position="7"/>
        <end position="245"/>
    </location>
</feature>
<dbReference type="GO" id="GO:0003991">
    <property type="term" value="F:acetylglutamate kinase activity"/>
    <property type="evidence" value="ECO:0007669"/>
    <property type="project" value="UniProtKB-UniRule"/>
</dbReference>
<evidence type="ECO:0000313" key="11">
    <source>
        <dbReference type="EMBL" id="ATL49540.1"/>
    </source>
</evidence>
<feature type="binding site" evidence="9">
    <location>
        <position position="64"/>
    </location>
    <ligand>
        <name>substrate</name>
    </ligand>
</feature>
<dbReference type="EMBL" id="CP023777">
    <property type="protein sequence ID" value="ATL49540.1"/>
    <property type="molecule type" value="Genomic_DNA"/>
</dbReference>
<dbReference type="InterPro" id="IPR037528">
    <property type="entry name" value="ArgB"/>
</dbReference>
<dbReference type="EC" id="2.7.2.8" evidence="9"/>
<dbReference type="OrthoDB" id="9803155at2"/>
<dbReference type="RefSeq" id="WP_098195907.1">
    <property type="nucleotide sequence ID" value="NZ_CP023777.1"/>
</dbReference>
<evidence type="ECO:0000256" key="9">
    <source>
        <dbReference type="HAMAP-Rule" id="MF_00082"/>
    </source>
</evidence>
<organism evidence="11 12">
    <name type="scientific">Chitinophaga caeni</name>
    <dbReference type="NCBI Taxonomy" id="2029983"/>
    <lineage>
        <taxon>Bacteria</taxon>
        <taxon>Pseudomonadati</taxon>
        <taxon>Bacteroidota</taxon>
        <taxon>Chitinophagia</taxon>
        <taxon>Chitinophagales</taxon>
        <taxon>Chitinophagaceae</taxon>
        <taxon>Chitinophaga</taxon>
    </lineage>
</organism>
<comment type="catalytic activity">
    <reaction evidence="8 9">
        <text>N-acetyl-L-glutamate + ATP = N-acetyl-L-glutamyl 5-phosphate + ADP</text>
        <dbReference type="Rhea" id="RHEA:14629"/>
        <dbReference type="ChEBI" id="CHEBI:30616"/>
        <dbReference type="ChEBI" id="CHEBI:44337"/>
        <dbReference type="ChEBI" id="CHEBI:57936"/>
        <dbReference type="ChEBI" id="CHEBI:456216"/>
        <dbReference type="EC" id="2.7.2.8"/>
    </reaction>
</comment>
<sequence>MDKQALYVIKVGGNVIDHEALLSTFLKNIAAIKGHVILVHGGGKIATRLGDKLGIASKYVDGRRITDADTIDLVTMVYGGLVNKKIVASLQANHCNAIGLCGADGNIIPATKRPVKTIDYGFVGDIQTSAINTAPLISMINGGLTPVFAPLTHDGNGQILNTNADTIASSLAIALAAIYEVRLVFCFEKKGVLRDANDDNTVINKINRSIYQQLLDEKALFDGIIPKLDNAFAAIDNGVKEVLIGHADDVLQNTTADVAGTLIY</sequence>
<evidence type="ECO:0000313" key="12">
    <source>
        <dbReference type="Proteomes" id="UP000220133"/>
    </source>
</evidence>
<dbReference type="SUPFAM" id="SSF53633">
    <property type="entry name" value="Carbamate kinase-like"/>
    <property type="match status" value="1"/>
</dbReference>
<keyword evidence="9" id="KW-0963">Cytoplasm</keyword>
<dbReference type="PANTHER" id="PTHR23342:SF0">
    <property type="entry name" value="N-ACETYLGLUTAMATE SYNTHASE, MITOCHONDRIAL"/>
    <property type="match status" value="1"/>
</dbReference>
<keyword evidence="6 9" id="KW-0418">Kinase</keyword>
<protein>
    <recommendedName>
        <fullName evidence="9">Acetylglutamate kinase</fullName>
        <ecNumber evidence="9">2.7.2.8</ecNumber>
    </recommendedName>
    <alternativeName>
        <fullName evidence="9">N-acetyl-L-glutamate 5-phosphotransferase</fullName>
    </alternativeName>
    <alternativeName>
        <fullName evidence="9">NAG kinase</fullName>
        <shortName evidence="9">NAGK</shortName>
    </alternativeName>
</protein>
<dbReference type="PIRSF" id="PIRSF000728">
    <property type="entry name" value="NAGK"/>
    <property type="match status" value="1"/>
</dbReference>
<evidence type="ECO:0000256" key="7">
    <source>
        <dbReference type="ARBA" id="ARBA00022840"/>
    </source>
</evidence>
<dbReference type="InterPro" id="IPR004662">
    <property type="entry name" value="AcgluKinase_fam"/>
</dbReference>
<gene>
    <name evidence="9 11" type="primary">argB</name>
    <name evidence="11" type="ORF">COR50_21480</name>
</gene>
<comment type="pathway">
    <text evidence="1 9">Amino-acid biosynthesis; L-arginine biosynthesis; N(2)-acetyl-L-ornithine from L-glutamate: step 2/4.</text>
</comment>
<dbReference type="Pfam" id="PF00696">
    <property type="entry name" value="AA_kinase"/>
    <property type="match status" value="1"/>
</dbReference>
<dbReference type="HAMAP" id="MF_00082">
    <property type="entry name" value="ArgB"/>
    <property type="match status" value="1"/>
</dbReference>
<dbReference type="KEGG" id="cbae:COR50_21480"/>
<keyword evidence="7 9" id="KW-0067">ATP-binding</keyword>
<evidence type="ECO:0000256" key="3">
    <source>
        <dbReference type="ARBA" id="ARBA00022605"/>
    </source>
</evidence>
<dbReference type="InterPro" id="IPR001048">
    <property type="entry name" value="Asp/Glu/Uridylate_kinase"/>
</dbReference>
<dbReference type="AlphaFoldDB" id="A0A291R009"/>
<evidence type="ECO:0000256" key="2">
    <source>
        <dbReference type="ARBA" id="ARBA00022571"/>
    </source>
</evidence>